<protein>
    <submittedName>
        <fullName evidence="1">Uncharacterized protein</fullName>
    </submittedName>
</protein>
<name>A0A0W0TTT6_9GAMM</name>
<dbReference type="OrthoDB" id="5295192at2"/>
<dbReference type="AlphaFoldDB" id="A0A0W0TTT6"/>
<keyword evidence="2" id="KW-1185">Reference proteome</keyword>
<reference evidence="1 2" key="1">
    <citation type="submission" date="2015-11" db="EMBL/GenBank/DDBJ databases">
        <title>Genomic analysis of 38 Legionella species identifies large and diverse effector repertoires.</title>
        <authorList>
            <person name="Burstein D."/>
            <person name="Amaro F."/>
            <person name="Zusman T."/>
            <person name="Lifshitz Z."/>
            <person name="Cohen O."/>
            <person name="Gilbert J.A."/>
            <person name="Pupko T."/>
            <person name="Shuman H.A."/>
            <person name="Segal G."/>
        </authorList>
    </citation>
    <scope>NUCLEOTIDE SEQUENCE [LARGE SCALE GENOMIC DNA]</scope>
    <source>
        <strain evidence="1 2">ATCC 49504</strain>
    </source>
</reference>
<comment type="caution">
    <text evidence="1">The sequence shown here is derived from an EMBL/GenBank/DDBJ whole genome shotgun (WGS) entry which is preliminary data.</text>
</comment>
<dbReference type="RefSeq" id="WP_131793748.1">
    <property type="nucleotide sequence ID" value="NZ_CAAAHN010000013.1"/>
</dbReference>
<proteinExistence type="predicted"/>
<accession>A0A0W0TTT6</accession>
<evidence type="ECO:0000313" key="1">
    <source>
        <dbReference type="EMBL" id="KTC98827.1"/>
    </source>
</evidence>
<dbReference type="PATRIC" id="fig|45065.4.peg.1641"/>
<dbReference type="PROSITE" id="PS51257">
    <property type="entry name" value="PROKAR_LIPOPROTEIN"/>
    <property type="match status" value="1"/>
</dbReference>
<sequence>MKTIKSMFLLLAVCGMAACNTTIYPEENNTFSSVTTSSMQTSAESNALKDAEKHCKKAGKRLTVINHQTQYNGTTTGNKIVGAIVGGVIGMPNPAISDNNYTVKMRFRCV</sequence>
<dbReference type="EMBL" id="LNYC01000056">
    <property type="protein sequence ID" value="KTC98827.1"/>
    <property type="molecule type" value="Genomic_DNA"/>
</dbReference>
<gene>
    <name evidence="1" type="ORF">Lgee_1516</name>
</gene>
<evidence type="ECO:0000313" key="2">
    <source>
        <dbReference type="Proteomes" id="UP000054785"/>
    </source>
</evidence>
<dbReference type="Proteomes" id="UP000054785">
    <property type="component" value="Unassembled WGS sequence"/>
</dbReference>
<organism evidence="1 2">
    <name type="scientific">Legionella geestiana</name>
    <dbReference type="NCBI Taxonomy" id="45065"/>
    <lineage>
        <taxon>Bacteria</taxon>
        <taxon>Pseudomonadati</taxon>
        <taxon>Pseudomonadota</taxon>
        <taxon>Gammaproteobacteria</taxon>
        <taxon>Legionellales</taxon>
        <taxon>Legionellaceae</taxon>
        <taxon>Legionella</taxon>
    </lineage>
</organism>
<dbReference type="STRING" id="45065.Lgee_1516"/>